<comment type="similarity">
    <text evidence="1 4 6">Belongs to the IF-3 family.</text>
</comment>
<reference evidence="10 11" key="1">
    <citation type="submission" date="2022-11" db="EMBL/GenBank/DDBJ databases">
        <title>Minimal conservation of predation-associated metabolite biosynthetic gene clusters underscores biosynthetic potential of Myxococcota including descriptions for ten novel species: Archangium lansinium sp. nov., Myxococcus landrumus sp. nov., Nannocystis bai.</title>
        <authorList>
            <person name="Ahearne A."/>
            <person name="Stevens C."/>
            <person name="Dowd S."/>
        </authorList>
    </citation>
    <scope>NUCLEOTIDE SEQUENCE [LARGE SCALE GENOMIC DNA]</scope>
    <source>
        <strain evidence="10 11">RJM3</strain>
    </source>
</reference>
<evidence type="ECO:0000313" key="10">
    <source>
        <dbReference type="EMBL" id="MDC0745968.1"/>
    </source>
</evidence>
<dbReference type="InterPro" id="IPR036788">
    <property type="entry name" value="T_IF-3_C_sf"/>
</dbReference>
<proteinExistence type="inferred from homology"/>
<evidence type="ECO:0000256" key="4">
    <source>
        <dbReference type="HAMAP-Rule" id="MF_00080"/>
    </source>
</evidence>
<dbReference type="Gene3D" id="3.10.20.80">
    <property type="entry name" value="Translation initiation factor 3 (IF-3), N-terminal domain"/>
    <property type="match status" value="1"/>
</dbReference>
<keyword evidence="11" id="KW-1185">Reference proteome</keyword>
<feature type="domain" description="Translation initiation factor 3 C-terminal" evidence="8">
    <location>
        <begin position="95"/>
        <end position="180"/>
    </location>
</feature>
<protein>
    <recommendedName>
        <fullName evidence="4 5">Translation initiation factor IF-3</fullName>
    </recommendedName>
</protein>
<dbReference type="PROSITE" id="PS00938">
    <property type="entry name" value="IF3"/>
    <property type="match status" value="1"/>
</dbReference>
<dbReference type="SUPFAM" id="SSF55200">
    <property type="entry name" value="Translation initiation factor IF3, C-terminal domain"/>
    <property type="match status" value="1"/>
</dbReference>
<evidence type="ECO:0000313" key="11">
    <source>
        <dbReference type="Proteomes" id="UP001221411"/>
    </source>
</evidence>
<keyword evidence="4" id="KW-0963">Cytoplasm</keyword>
<accession>A0ABT5EXQ2</accession>
<evidence type="ECO:0000259" key="9">
    <source>
        <dbReference type="Pfam" id="PF05198"/>
    </source>
</evidence>
<keyword evidence="2 4" id="KW-0396">Initiation factor</keyword>
<feature type="compositionally biased region" description="Acidic residues" evidence="7">
    <location>
        <begin position="224"/>
        <end position="240"/>
    </location>
</feature>
<sequence>MSMRRFDPRQAQRGPQIRINQRIRVPEIRVIGEEGEMLGIMPTHEALRRAQERGLDLVEVNPKADPPVCKILDFGKYKYDEKKKAREAKRKQSVVEIKEIKLRPKTDDHDLQFKTRAALRFIEAGHKVKFTVRFRGREITHPEKAQEQLDWIVQQCEEQANVEVRPVMEQRTMTLLMAPKPAVMQKVAQARAAAEKARQKAIQEGRTAPALSEQDEALRKLEEQLDEEEDDDEDDDEEGS</sequence>
<dbReference type="Pfam" id="PF00707">
    <property type="entry name" value="IF3_C"/>
    <property type="match status" value="1"/>
</dbReference>
<evidence type="ECO:0000256" key="3">
    <source>
        <dbReference type="ARBA" id="ARBA00022917"/>
    </source>
</evidence>
<dbReference type="PANTHER" id="PTHR10938">
    <property type="entry name" value="TRANSLATION INITIATION FACTOR IF-3"/>
    <property type="match status" value="1"/>
</dbReference>
<gene>
    <name evidence="4 10" type="primary">infC</name>
    <name evidence="10" type="ORF">POL67_31870</name>
</gene>
<evidence type="ECO:0000256" key="7">
    <source>
        <dbReference type="SAM" id="MobiDB-lite"/>
    </source>
</evidence>
<dbReference type="SUPFAM" id="SSF54364">
    <property type="entry name" value="Translation initiation factor IF3, N-terminal domain"/>
    <property type="match status" value="1"/>
</dbReference>
<comment type="function">
    <text evidence="4 6">IF-3 binds to the 30S ribosomal subunit and shifts the equilibrium between 70S ribosomes and their 50S and 30S subunits in favor of the free subunits, thus enhancing the availability of 30S subunits on which protein synthesis initiation begins.</text>
</comment>
<feature type="region of interest" description="Disordered" evidence="7">
    <location>
        <begin position="197"/>
        <end position="240"/>
    </location>
</feature>
<keyword evidence="3 4" id="KW-0648">Protein biosynthesis</keyword>
<comment type="subcellular location">
    <subcellularLocation>
        <location evidence="4 6">Cytoplasm</location>
    </subcellularLocation>
</comment>
<evidence type="ECO:0000256" key="5">
    <source>
        <dbReference type="NCBIfam" id="TIGR00168"/>
    </source>
</evidence>
<dbReference type="InterPro" id="IPR001288">
    <property type="entry name" value="Translation_initiation_fac_3"/>
</dbReference>
<dbReference type="RefSeq" id="WP_271924006.1">
    <property type="nucleotide sequence ID" value="NZ_JAQNDO010000001.1"/>
</dbReference>
<dbReference type="Pfam" id="PF05198">
    <property type="entry name" value="IF3_N"/>
    <property type="match status" value="1"/>
</dbReference>
<dbReference type="GO" id="GO:0003743">
    <property type="term" value="F:translation initiation factor activity"/>
    <property type="evidence" value="ECO:0007669"/>
    <property type="project" value="UniProtKB-KW"/>
</dbReference>
<comment type="subunit">
    <text evidence="4 6">Monomer.</text>
</comment>
<dbReference type="InterPro" id="IPR019813">
    <property type="entry name" value="Translation_initiation_fac3_CS"/>
</dbReference>
<dbReference type="NCBIfam" id="TIGR00168">
    <property type="entry name" value="infC"/>
    <property type="match status" value="1"/>
</dbReference>
<evidence type="ECO:0000256" key="1">
    <source>
        <dbReference type="ARBA" id="ARBA00005439"/>
    </source>
</evidence>
<dbReference type="InterPro" id="IPR019814">
    <property type="entry name" value="Translation_initiation_fac_3_N"/>
</dbReference>
<dbReference type="InterPro" id="IPR036787">
    <property type="entry name" value="T_IF-3_N_sf"/>
</dbReference>
<dbReference type="Proteomes" id="UP001221411">
    <property type="component" value="Unassembled WGS sequence"/>
</dbReference>
<evidence type="ECO:0000256" key="2">
    <source>
        <dbReference type="ARBA" id="ARBA00022540"/>
    </source>
</evidence>
<dbReference type="HAMAP" id="MF_00080">
    <property type="entry name" value="IF_3"/>
    <property type="match status" value="1"/>
</dbReference>
<dbReference type="InterPro" id="IPR019815">
    <property type="entry name" value="Translation_initiation_fac_3_C"/>
</dbReference>
<comment type="caution">
    <text evidence="10">The sequence shown here is derived from an EMBL/GenBank/DDBJ whole genome shotgun (WGS) entry which is preliminary data.</text>
</comment>
<feature type="domain" description="Translation initiation factor 3 N-terminal" evidence="9">
    <location>
        <begin position="19"/>
        <end position="88"/>
    </location>
</feature>
<evidence type="ECO:0000259" key="8">
    <source>
        <dbReference type="Pfam" id="PF00707"/>
    </source>
</evidence>
<dbReference type="PANTHER" id="PTHR10938:SF0">
    <property type="entry name" value="TRANSLATION INITIATION FACTOR IF-3, MITOCHONDRIAL"/>
    <property type="match status" value="1"/>
</dbReference>
<dbReference type="EMBL" id="JAQNDO010000001">
    <property type="protein sequence ID" value="MDC0745968.1"/>
    <property type="molecule type" value="Genomic_DNA"/>
</dbReference>
<dbReference type="Gene3D" id="3.30.110.10">
    <property type="entry name" value="Translation initiation factor 3 (IF-3), C-terminal domain"/>
    <property type="match status" value="1"/>
</dbReference>
<evidence type="ECO:0000256" key="6">
    <source>
        <dbReference type="RuleBase" id="RU000646"/>
    </source>
</evidence>
<name>A0ABT5EXQ2_9BACT</name>
<organism evidence="10 11">
    <name type="scientific">Polyangium mundeleinium</name>
    <dbReference type="NCBI Taxonomy" id="2995306"/>
    <lineage>
        <taxon>Bacteria</taxon>
        <taxon>Pseudomonadati</taxon>
        <taxon>Myxococcota</taxon>
        <taxon>Polyangia</taxon>
        <taxon>Polyangiales</taxon>
        <taxon>Polyangiaceae</taxon>
        <taxon>Polyangium</taxon>
    </lineage>
</organism>